<feature type="region of interest" description="Disordered" evidence="1">
    <location>
        <begin position="268"/>
        <end position="346"/>
    </location>
</feature>
<feature type="region of interest" description="Disordered" evidence="1">
    <location>
        <begin position="169"/>
        <end position="195"/>
    </location>
</feature>
<feature type="compositionally biased region" description="Gly residues" evidence="1">
    <location>
        <begin position="277"/>
        <end position="288"/>
    </location>
</feature>
<feature type="region of interest" description="Disordered" evidence="1">
    <location>
        <begin position="1"/>
        <end position="119"/>
    </location>
</feature>
<feature type="region of interest" description="Disordered" evidence="1">
    <location>
        <begin position="374"/>
        <end position="458"/>
    </location>
</feature>
<feature type="compositionally biased region" description="Basic and acidic residues" evidence="1">
    <location>
        <begin position="437"/>
        <end position="458"/>
    </location>
</feature>
<name>A0A7S3VAL9_9STRA</name>
<dbReference type="EMBL" id="HBIO01015833">
    <property type="protein sequence ID" value="CAE0467356.1"/>
    <property type="molecule type" value="Transcribed_RNA"/>
</dbReference>
<gene>
    <name evidence="2" type="ORF">CDEB00056_LOCUS12208</name>
</gene>
<organism evidence="2">
    <name type="scientific">Chaetoceros debilis</name>
    <dbReference type="NCBI Taxonomy" id="122233"/>
    <lineage>
        <taxon>Eukaryota</taxon>
        <taxon>Sar</taxon>
        <taxon>Stramenopiles</taxon>
        <taxon>Ochrophyta</taxon>
        <taxon>Bacillariophyta</taxon>
        <taxon>Coscinodiscophyceae</taxon>
        <taxon>Chaetocerotophycidae</taxon>
        <taxon>Chaetocerotales</taxon>
        <taxon>Chaetocerotaceae</taxon>
        <taxon>Chaetoceros</taxon>
    </lineage>
</organism>
<dbReference type="InterPro" id="IPR010756">
    <property type="entry name" value="Tls1-like"/>
</dbReference>
<feature type="compositionally biased region" description="Basic residues" evidence="1">
    <location>
        <begin position="11"/>
        <end position="25"/>
    </location>
</feature>
<evidence type="ECO:0000313" key="2">
    <source>
        <dbReference type="EMBL" id="CAE0467356.1"/>
    </source>
</evidence>
<sequence>MMSASQPKAKSLFKKPKKRRIMKKRKIDDDEKEVEVEPSAVEGGSTVENADTDSKQQQQFNMKDRGDESESVLSKIHSLKKAKKLKNFQRAQTYAMKQKVKNGSSKTGTGGESDEEEQRILEANKDLKQRLEGTFGSSKGGNSMDDDGNILTKKHKVAMEQYINSQMEDTLPDTNSNTNTNTNANSQRQKTVTFTEHVEIKDTTALYAQILEESNQIARNETDATEEGDMGAGGAVLGGTGIAEVTLSVEDRINAAKETELAAARLYKKKSRSGDGHSNGNGNGNGNGDGDESSSALYSRKSARNQEDLSTMLPMSFGAGPSKRRSVQTTGTSSNMKDESSKVSAAKKIDALSKTVTTVGSSYAHNFHMHNKEWISNQKKMEEENRPVEKDDEDGVDSSRLGFEAKRELSKGNSNFGNGAGGGSGAGSGPGGGKTQTARDDRTFKKFVRREMGNRNKR</sequence>
<evidence type="ECO:0000256" key="1">
    <source>
        <dbReference type="SAM" id="MobiDB-lite"/>
    </source>
</evidence>
<feature type="compositionally biased region" description="Low complexity" evidence="1">
    <location>
        <begin position="174"/>
        <end position="186"/>
    </location>
</feature>
<accession>A0A7S3VAL9</accession>
<feature type="compositionally biased region" description="Basic and acidic residues" evidence="1">
    <location>
        <begin position="336"/>
        <end position="346"/>
    </location>
</feature>
<dbReference type="Pfam" id="PF07052">
    <property type="entry name" value="Hep_59"/>
    <property type="match status" value="1"/>
</dbReference>
<feature type="compositionally biased region" description="Basic and acidic residues" evidence="1">
    <location>
        <begin position="379"/>
        <end position="389"/>
    </location>
</feature>
<feature type="compositionally biased region" description="Basic residues" evidence="1">
    <location>
        <begin position="77"/>
        <end position="87"/>
    </location>
</feature>
<feature type="compositionally biased region" description="Gly residues" evidence="1">
    <location>
        <begin position="418"/>
        <end position="434"/>
    </location>
</feature>
<protein>
    <submittedName>
        <fullName evidence="2">Uncharacterized protein</fullName>
    </submittedName>
</protein>
<dbReference type="AlphaFoldDB" id="A0A7S3VAL9"/>
<proteinExistence type="predicted"/>
<reference evidence="2" key="1">
    <citation type="submission" date="2021-01" db="EMBL/GenBank/DDBJ databases">
        <authorList>
            <person name="Corre E."/>
            <person name="Pelletier E."/>
            <person name="Niang G."/>
            <person name="Scheremetjew M."/>
            <person name="Finn R."/>
            <person name="Kale V."/>
            <person name="Holt S."/>
            <person name="Cochrane G."/>
            <person name="Meng A."/>
            <person name="Brown T."/>
            <person name="Cohen L."/>
        </authorList>
    </citation>
    <scope>NUCLEOTIDE SEQUENCE</scope>
    <source>
        <strain evidence="2">MM31A-1</strain>
    </source>
</reference>